<evidence type="ECO:0000313" key="1">
    <source>
        <dbReference type="EMBL" id="MPM64037.1"/>
    </source>
</evidence>
<sequence>MDAAKNIIAGGNVFHNDPEGIEVENFIHGFVLGVHFAVNGVNMLDPAEDLALDFVLRQTGLNALFDGDQKFLVRGGAAGQLILNIVIPHRVQILKGKVLQLPLNTLHAQPVSDGRIDFHGLQGLFLLLALNLVVHGAHVVQPVADFNENHADVLGHGHEHLAQILHLLFFLAGVLNPGKLGDSLHQIRHHAPEELGDFLVRRAGVLDAVVEQGGDDGVRIQSQIGHNFGHGQGMGDVGGAILAQLLLVGFIGVFKRGKQALGIQRRIIAFYLFLQGLIARQNGVHIDHLAERPRRPKQFC</sequence>
<comment type="caution">
    <text evidence="1">The sequence shown here is derived from an EMBL/GenBank/DDBJ whole genome shotgun (WGS) entry which is preliminary data.</text>
</comment>
<protein>
    <recommendedName>
        <fullName evidence="2">NAD-specific glutamate dehydrogenase</fullName>
    </recommendedName>
</protein>
<organism evidence="1">
    <name type="scientific">bioreactor metagenome</name>
    <dbReference type="NCBI Taxonomy" id="1076179"/>
    <lineage>
        <taxon>unclassified sequences</taxon>
        <taxon>metagenomes</taxon>
        <taxon>ecological metagenomes</taxon>
    </lineage>
</organism>
<proteinExistence type="predicted"/>
<name>A0A645BFD5_9ZZZZ</name>
<accession>A0A645BFD5</accession>
<dbReference type="EMBL" id="VSSQ01019740">
    <property type="protein sequence ID" value="MPM64037.1"/>
    <property type="molecule type" value="Genomic_DNA"/>
</dbReference>
<gene>
    <name evidence="1" type="ORF">SDC9_110923</name>
</gene>
<evidence type="ECO:0008006" key="2">
    <source>
        <dbReference type="Google" id="ProtNLM"/>
    </source>
</evidence>
<reference evidence="1" key="1">
    <citation type="submission" date="2019-08" db="EMBL/GenBank/DDBJ databases">
        <authorList>
            <person name="Kucharzyk K."/>
            <person name="Murdoch R.W."/>
            <person name="Higgins S."/>
            <person name="Loffler F."/>
        </authorList>
    </citation>
    <scope>NUCLEOTIDE SEQUENCE</scope>
</reference>
<dbReference type="AlphaFoldDB" id="A0A645BFD5"/>